<dbReference type="InterPro" id="IPR005526">
    <property type="entry name" value="Septum_form_inhib_MinC_C"/>
</dbReference>
<dbReference type="InterPro" id="IPR000594">
    <property type="entry name" value="ThiF_NAD_FAD-bd"/>
</dbReference>
<dbReference type="InterPro" id="IPR045886">
    <property type="entry name" value="ThiF/MoeB/HesA"/>
</dbReference>
<dbReference type="PANTHER" id="PTHR43267:SF2">
    <property type="entry name" value="TRNA THREONYLCARBAMOYLADENOSINE DEHYDRATASE 1-RELATED"/>
    <property type="match status" value="1"/>
</dbReference>
<dbReference type="PANTHER" id="PTHR43267">
    <property type="entry name" value="TRNA THREONYLCARBAMOYLADENOSINE DEHYDRATASE"/>
    <property type="match status" value="1"/>
</dbReference>
<dbReference type="SUPFAM" id="SSF69572">
    <property type="entry name" value="Activating enzymes of the ubiquitin-like proteins"/>
    <property type="match status" value="1"/>
</dbReference>
<accession>A0A9W7CLB9</accession>
<dbReference type="GO" id="GO:0061503">
    <property type="term" value="F:tRNA threonylcarbamoyladenosine dehydratase"/>
    <property type="evidence" value="ECO:0007669"/>
    <property type="project" value="TreeGrafter"/>
</dbReference>
<keyword evidence="4" id="KW-1185">Reference proteome</keyword>
<evidence type="ECO:0000313" key="4">
    <source>
        <dbReference type="Proteomes" id="UP001165082"/>
    </source>
</evidence>
<dbReference type="Gene3D" id="2.160.20.70">
    <property type="match status" value="1"/>
</dbReference>
<evidence type="ECO:0000313" key="3">
    <source>
        <dbReference type="EMBL" id="GMI07800.1"/>
    </source>
</evidence>
<dbReference type="Gene3D" id="3.40.50.720">
    <property type="entry name" value="NAD(P)-binding Rossmann-like Domain"/>
    <property type="match status" value="1"/>
</dbReference>
<organism evidence="3 4">
    <name type="scientific">Triparma retinervis</name>
    <dbReference type="NCBI Taxonomy" id="2557542"/>
    <lineage>
        <taxon>Eukaryota</taxon>
        <taxon>Sar</taxon>
        <taxon>Stramenopiles</taxon>
        <taxon>Ochrophyta</taxon>
        <taxon>Bolidophyceae</taxon>
        <taxon>Parmales</taxon>
        <taxon>Triparmaceae</taxon>
        <taxon>Triparma</taxon>
    </lineage>
</organism>
<feature type="domain" description="Septum formation inhibitor MinC C-terminal" evidence="2">
    <location>
        <begin position="632"/>
        <end position="687"/>
    </location>
</feature>
<proteinExistence type="predicted"/>
<dbReference type="GO" id="GO:0008641">
    <property type="term" value="F:ubiquitin-like modifier activating enzyme activity"/>
    <property type="evidence" value="ECO:0007669"/>
    <property type="project" value="InterPro"/>
</dbReference>
<dbReference type="Proteomes" id="UP001165082">
    <property type="component" value="Unassembled WGS sequence"/>
</dbReference>
<dbReference type="Pfam" id="PF00899">
    <property type="entry name" value="ThiF"/>
    <property type="match status" value="1"/>
</dbReference>
<dbReference type="InterPro" id="IPR016098">
    <property type="entry name" value="CAP/MinC_C"/>
</dbReference>
<sequence length="694" mass="74634">MGKIRKSTVVVVGLGGVGSHCAHLVARSGVERLILVDFDQVTLSSTNRHATATLKDVGTPKVTAVKRFLAQVCPNCEVFDLNEMFTKDSASRLIDSYGKIDFIVDAIDDLPTKAFLIKSCVDRNIQFLSSMGAACKADPTRMHIGDIRSATKDPLSTKLRWHLRKLKVDIDNPLIKILYSSEKVTAQLAPLTKEQQAEPKEFGTVDNMRLRVLPVLGTMPAIMGQAIASYVLCELGGKPFSPLSAERLGKSVRHRMLQHIKGREEKTKKEIVEGTAEEGAVSGVEVDTDDIEYMMCQVWRNRCMISGERLGSGLELIKWDIGKPASVSNLVLMSGKGWTKFKKVGGKEGIRKEMPDVATEIEKRLAAAVEPLSSSLDYLQTWVGTKKNFRKSTPQHQNQAPSHPRVANQGVNHAGNAPIQATPNMTVTGQTFLVPTIKVPRSTTPETIHQSLSNAMGASPAARNLLSGKGNGVPLVVDIGEFVPDGSPHFKPLKDGELASLLMAMKQNSLHPIAITSSSGTLPNSMERIATECGLPSVMRSAGSRAGGAGSAIASMEEMFKVISMRDASSVPDLPPAPEPEYIDPEPVAAAAPEQVEEEQETEIDELEFEEAQQMHEGGSGATPVAMPHTKIYEGHVRSGQQVSSSENGNLVILGNVSSGGEVVSDGDIHVYGNLRGRALAGLGGGNGRVYASR</sequence>
<comment type="caution">
    <text evidence="3">The sequence shown here is derived from an EMBL/GenBank/DDBJ whole genome shotgun (WGS) entry which is preliminary data.</text>
</comment>
<dbReference type="InterPro" id="IPR036145">
    <property type="entry name" value="MinC_C_sf"/>
</dbReference>
<dbReference type="EMBL" id="BRXZ01000227">
    <property type="protein sequence ID" value="GMI07800.1"/>
    <property type="molecule type" value="Genomic_DNA"/>
</dbReference>
<dbReference type="GO" id="GO:0000902">
    <property type="term" value="P:cell morphogenesis"/>
    <property type="evidence" value="ECO:0007669"/>
    <property type="project" value="InterPro"/>
</dbReference>
<dbReference type="SUPFAM" id="SSF63848">
    <property type="entry name" value="Cell-division inhibitor MinC, C-terminal domain"/>
    <property type="match status" value="1"/>
</dbReference>
<name>A0A9W7CLB9_9STRA</name>
<dbReference type="Pfam" id="PF03775">
    <property type="entry name" value="MinC_C"/>
    <property type="match status" value="1"/>
</dbReference>
<feature type="domain" description="THIF-type NAD/FAD binding fold" evidence="1">
    <location>
        <begin position="3"/>
        <end position="238"/>
    </location>
</feature>
<evidence type="ECO:0000259" key="2">
    <source>
        <dbReference type="Pfam" id="PF03775"/>
    </source>
</evidence>
<dbReference type="InterPro" id="IPR035985">
    <property type="entry name" value="Ubiquitin-activating_enz"/>
</dbReference>
<protein>
    <recommendedName>
        <fullName evidence="5">THIF-type NAD/FAD binding fold domain-containing protein</fullName>
    </recommendedName>
</protein>
<dbReference type="OrthoDB" id="10265862at2759"/>
<dbReference type="GO" id="GO:0061504">
    <property type="term" value="P:cyclic threonylcarbamoyladenosine biosynthetic process"/>
    <property type="evidence" value="ECO:0007669"/>
    <property type="project" value="TreeGrafter"/>
</dbReference>
<evidence type="ECO:0008006" key="5">
    <source>
        <dbReference type="Google" id="ProtNLM"/>
    </source>
</evidence>
<gene>
    <name evidence="3" type="ORF">TrRE_jg7228</name>
</gene>
<reference evidence="3" key="1">
    <citation type="submission" date="2022-07" db="EMBL/GenBank/DDBJ databases">
        <title>Genome analysis of Parmales, a sister group of diatoms, reveals the evolutionary specialization of diatoms from phago-mixotrophs to photoautotrophs.</title>
        <authorList>
            <person name="Ban H."/>
            <person name="Sato S."/>
            <person name="Yoshikawa S."/>
            <person name="Kazumasa Y."/>
            <person name="Nakamura Y."/>
            <person name="Ichinomiya M."/>
            <person name="Saitoh K."/>
            <person name="Sato N."/>
            <person name="Blanc-Mathieu R."/>
            <person name="Endo H."/>
            <person name="Kuwata A."/>
            <person name="Ogata H."/>
        </authorList>
    </citation>
    <scope>NUCLEOTIDE SEQUENCE</scope>
</reference>
<dbReference type="AlphaFoldDB" id="A0A9W7CLB9"/>
<evidence type="ECO:0000259" key="1">
    <source>
        <dbReference type="Pfam" id="PF00899"/>
    </source>
</evidence>